<feature type="repeat" description="ANK" evidence="3">
    <location>
        <begin position="68"/>
        <end position="100"/>
    </location>
</feature>
<dbReference type="PROSITE" id="PS50297">
    <property type="entry name" value="ANK_REP_REGION"/>
    <property type="match status" value="2"/>
</dbReference>
<dbReference type="SUPFAM" id="SSF48403">
    <property type="entry name" value="Ankyrin repeat"/>
    <property type="match status" value="1"/>
</dbReference>
<protein>
    <submittedName>
        <fullName evidence="5">ANK_REP_REGION domain-containing protein</fullName>
    </submittedName>
</protein>
<dbReference type="PANTHER" id="PTHR24173">
    <property type="entry name" value="ANKYRIN REPEAT CONTAINING"/>
    <property type="match status" value="1"/>
</dbReference>
<dbReference type="WBParaSite" id="maker-uti_cns_0016811-snap-gene-0.4-mRNA-1">
    <property type="protein sequence ID" value="maker-uti_cns_0016811-snap-gene-0.4-mRNA-1"/>
    <property type="gene ID" value="maker-uti_cns_0016811-snap-gene-0.4"/>
</dbReference>
<dbReference type="InterPro" id="IPR002110">
    <property type="entry name" value="Ankyrin_rpt"/>
</dbReference>
<dbReference type="Proteomes" id="UP000095280">
    <property type="component" value="Unplaced"/>
</dbReference>
<evidence type="ECO:0000313" key="5">
    <source>
        <dbReference type="WBParaSite" id="maker-uti_cns_0016811-snap-gene-0.4-mRNA-1"/>
    </source>
</evidence>
<name>A0A1I8IUF8_9PLAT</name>
<dbReference type="AlphaFoldDB" id="A0A1I8IUF8"/>
<evidence type="ECO:0000256" key="1">
    <source>
        <dbReference type="ARBA" id="ARBA00022737"/>
    </source>
</evidence>
<evidence type="ECO:0000256" key="3">
    <source>
        <dbReference type="PROSITE-ProRule" id="PRU00023"/>
    </source>
</evidence>
<dbReference type="Pfam" id="PF13637">
    <property type="entry name" value="Ank_4"/>
    <property type="match status" value="1"/>
</dbReference>
<evidence type="ECO:0000313" key="4">
    <source>
        <dbReference type="Proteomes" id="UP000095280"/>
    </source>
</evidence>
<sequence>MESMEAAKRGHLGCLRLLIAASGTIDRSIGQRDLDESTTLLLAAEEGRIEVFRYLCDSGADFNAKDEIGRNALMLAVSKSHYDIAKFLLDLDIDVNATDVSKNTALHYASKEAN</sequence>
<keyword evidence="2 3" id="KW-0040">ANK repeat</keyword>
<dbReference type="PANTHER" id="PTHR24173:SF74">
    <property type="entry name" value="ANKYRIN REPEAT DOMAIN-CONTAINING PROTEIN 16"/>
    <property type="match status" value="1"/>
</dbReference>
<keyword evidence="4" id="KW-1185">Reference proteome</keyword>
<accession>A0A1I8IUF8</accession>
<dbReference type="PROSITE" id="PS50088">
    <property type="entry name" value="ANK_REPEAT"/>
    <property type="match status" value="2"/>
</dbReference>
<proteinExistence type="predicted"/>
<organism evidence="4 5">
    <name type="scientific">Macrostomum lignano</name>
    <dbReference type="NCBI Taxonomy" id="282301"/>
    <lineage>
        <taxon>Eukaryota</taxon>
        <taxon>Metazoa</taxon>
        <taxon>Spiralia</taxon>
        <taxon>Lophotrochozoa</taxon>
        <taxon>Platyhelminthes</taxon>
        <taxon>Rhabditophora</taxon>
        <taxon>Macrostomorpha</taxon>
        <taxon>Macrostomida</taxon>
        <taxon>Macrostomidae</taxon>
        <taxon>Macrostomum</taxon>
    </lineage>
</organism>
<keyword evidence="1" id="KW-0677">Repeat</keyword>
<dbReference type="InterPro" id="IPR036770">
    <property type="entry name" value="Ankyrin_rpt-contain_sf"/>
</dbReference>
<dbReference type="SMART" id="SM00248">
    <property type="entry name" value="ANK"/>
    <property type="match status" value="2"/>
</dbReference>
<evidence type="ECO:0000256" key="2">
    <source>
        <dbReference type="ARBA" id="ARBA00023043"/>
    </source>
</evidence>
<dbReference type="Gene3D" id="1.25.40.20">
    <property type="entry name" value="Ankyrin repeat-containing domain"/>
    <property type="match status" value="1"/>
</dbReference>
<reference evidence="5" key="1">
    <citation type="submission" date="2016-11" db="UniProtKB">
        <authorList>
            <consortium name="WormBaseParasite"/>
        </authorList>
    </citation>
    <scope>IDENTIFICATION</scope>
</reference>
<feature type="repeat" description="ANK" evidence="3">
    <location>
        <begin position="35"/>
        <end position="67"/>
    </location>
</feature>